<evidence type="ECO:0000313" key="1">
    <source>
        <dbReference type="EMBL" id="MPC67341.1"/>
    </source>
</evidence>
<dbReference type="AlphaFoldDB" id="A0A5B7H429"/>
<accession>A0A5B7H429</accession>
<organism evidence="1 2">
    <name type="scientific">Portunus trituberculatus</name>
    <name type="common">Swimming crab</name>
    <name type="synonym">Neptunus trituberculatus</name>
    <dbReference type="NCBI Taxonomy" id="210409"/>
    <lineage>
        <taxon>Eukaryota</taxon>
        <taxon>Metazoa</taxon>
        <taxon>Ecdysozoa</taxon>
        <taxon>Arthropoda</taxon>
        <taxon>Crustacea</taxon>
        <taxon>Multicrustacea</taxon>
        <taxon>Malacostraca</taxon>
        <taxon>Eumalacostraca</taxon>
        <taxon>Eucarida</taxon>
        <taxon>Decapoda</taxon>
        <taxon>Pleocyemata</taxon>
        <taxon>Brachyura</taxon>
        <taxon>Eubrachyura</taxon>
        <taxon>Portunoidea</taxon>
        <taxon>Portunidae</taxon>
        <taxon>Portuninae</taxon>
        <taxon>Portunus</taxon>
    </lineage>
</organism>
<name>A0A5B7H429_PORTR</name>
<gene>
    <name evidence="1" type="ORF">E2C01_061516</name>
</gene>
<comment type="caution">
    <text evidence="1">The sequence shown here is derived from an EMBL/GenBank/DDBJ whole genome shotgun (WGS) entry which is preliminary data.</text>
</comment>
<sequence>MSVFRAQCDLRQHDGKTTAVHNHRVGFSVPSSPVSGDTRRCLFTCNGQHLVELAGQTCSYPAETGKSEQQSRPLMFDAVVDTEVIRVQGSFCSDSTPSISPRLAPSPLGFRGYVCVCLSPRVTGESGKEEQVKWRRMVSFLFKASFRSSLQLLVD</sequence>
<reference evidence="1 2" key="1">
    <citation type="submission" date="2019-05" db="EMBL/GenBank/DDBJ databases">
        <title>Another draft genome of Portunus trituberculatus and its Hox gene families provides insights of decapod evolution.</title>
        <authorList>
            <person name="Jeong J.-H."/>
            <person name="Song I."/>
            <person name="Kim S."/>
            <person name="Choi T."/>
            <person name="Kim D."/>
            <person name="Ryu S."/>
            <person name="Kim W."/>
        </authorList>
    </citation>
    <scope>NUCLEOTIDE SEQUENCE [LARGE SCALE GENOMIC DNA]</scope>
    <source>
        <tissue evidence="1">Muscle</tissue>
    </source>
</reference>
<keyword evidence="2" id="KW-1185">Reference proteome</keyword>
<evidence type="ECO:0000313" key="2">
    <source>
        <dbReference type="Proteomes" id="UP000324222"/>
    </source>
</evidence>
<protein>
    <submittedName>
        <fullName evidence="1">Uncharacterized protein</fullName>
    </submittedName>
</protein>
<dbReference type="EMBL" id="VSRR010026119">
    <property type="protein sequence ID" value="MPC67341.1"/>
    <property type="molecule type" value="Genomic_DNA"/>
</dbReference>
<proteinExistence type="predicted"/>
<dbReference type="Proteomes" id="UP000324222">
    <property type="component" value="Unassembled WGS sequence"/>
</dbReference>